<evidence type="ECO:0000313" key="3">
    <source>
        <dbReference type="EMBL" id="KAK7449735.1"/>
    </source>
</evidence>
<sequence length="170" mass="19681">MKRTSSRLQKQAHVSYAHSSESESKEPVPQSPPKKKRKTANRRPRTVANARQRRIERYREALLQIPMELWFEILSYLEPNDMLALSRTSKDFRAVLMDKSSIKLWKTAFLNAPDVPKPLPGFSEPQHASLLFDNHCQVSPPLVSSMRGLKYCSLELFSVQRRFPDDDEVL</sequence>
<evidence type="ECO:0000313" key="4">
    <source>
        <dbReference type="Proteomes" id="UP001498398"/>
    </source>
</evidence>
<evidence type="ECO:0000259" key="2">
    <source>
        <dbReference type="PROSITE" id="PS50181"/>
    </source>
</evidence>
<dbReference type="EMBL" id="JBANRG010000035">
    <property type="protein sequence ID" value="KAK7449735.1"/>
    <property type="molecule type" value="Genomic_DNA"/>
</dbReference>
<dbReference type="SUPFAM" id="SSF81383">
    <property type="entry name" value="F-box domain"/>
    <property type="match status" value="1"/>
</dbReference>
<feature type="region of interest" description="Disordered" evidence="1">
    <location>
        <begin position="1"/>
        <end position="51"/>
    </location>
</feature>
<dbReference type="InterPro" id="IPR036047">
    <property type="entry name" value="F-box-like_dom_sf"/>
</dbReference>
<dbReference type="CDD" id="cd09917">
    <property type="entry name" value="F-box_SF"/>
    <property type="match status" value="1"/>
</dbReference>
<feature type="compositionally biased region" description="Basic residues" evidence="1">
    <location>
        <begin position="33"/>
        <end position="51"/>
    </location>
</feature>
<gene>
    <name evidence="3" type="ORF">VKT23_013210</name>
</gene>
<dbReference type="Gene3D" id="1.20.1280.50">
    <property type="match status" value="1"/>
</dbReference>
<protein>
    <recommendedName>
        <fullName evidence="2">F-box domain-containing protein</fullName>
    </recommendedName>
</protein>
<evidence type="ECO:0000256" key="1">
    <source>
        <dbReference type="SAM" id="MobiDB-lite"/>
    </source>
</evidence>
<dbReference type="InterPro" id="IPR001810">
    <property type="entry name" value="F-box_dom"/>
</dbReference>
<dbReference type="Pfam" id="PF12937">
    <property type="entry name" value="F-box-like"/>
    <property type="match status" value="1"/>
</dbReference>
<comment type="caution">
    <text evidence="3">The sequence shown here is derived from an EMBL/GenBank/DDBJ whole genome shotgun (WGS) entry which is preliminary data.</text>
</comment>
<dbReference type="Proteomes" id="UP001498398">
    <property type="component" value="Unassembled WGS sequence"/>
</dbReference>
<dbReference type="SMART" id="SM00256">
    <property type="entry name" value="FBOX"/>
    <property type="match status" value="1"/>
</dbReference>
<feature type="domain" description="F-box" evidence="2">
    <location>
        <begin position="59"/>
        <end position="108"/>
    </location>
</feature>
<name>A0ABR1J6H8_9AGAR</name>
<dbReference type="PROSITE" id="PS50181">
    <property type="entry name" value="FBOX"/>
    <property type="match status" value="1"/>
</dbReference>
<keyword evidence="4" id="KW-1185">Reference proteome</keyword>
<accession>A0ABR1J6H8</accession>
<proteinExistence type="predicted"/>
<reference evidence="3 4" key="1">
    <citation type="submission" date="2024-01" db="EMBL/GenBank/DDBJ databases">
        <title>A draft genome for the cacao thread blight pathogen Marasmiellus scandens.</title>
        <authorList>
            <person name="Baruah I.K."/>
            <person name="Leung J."/>
            <person name="Bukari Y."/>
            <person name="Amoako-Attah I."/>
            <person name="Meinhardt L.W."/>
            <person name="Bailey B.A."/>
            <person name="Cohen S.P."/>
        </authorList>
    </citation>
    <scope>NUCLEOTIDE SEQUENCE [LARGE SCALE GENOMIC DNA]</scope>
    <source>
        <strain evidence="3 4">GH-19</strain>
    </source>
</reference>
<organism evidence="3 4">
    <name type="scientific">Marasmiellus scandens</name>
    <dbReference type="NCBI Taxonomy" id="2682957"/>
    <lineage>
        <taxon>Eukaryota</taxon>
        <taxon>Fungi</taxon>
        <taxon>Dikarya</taxon>
        <taxon>Basidiomycota</taxon>
        <taxon>Agaricomycotina</taxon>
        <taxon>Agaricomycetes</taxon>
        <taxon>Agaricomycetidae</taxon>
        <taxon>Agaricales</taxon>
        <taxon>Marasmiineae</taxon>
        <taxon>Omphalotaceae</taxon>
        <taxon>Marasmiellus</taxon>
    </lineage>
</organism>